<dbReference type="GO" id="GO:0032453">
    <property type="term" value="F:histone H3K4 demethylase activity"/>
    <property type="evidence" value="ECO:0007669"/>
    <property type="project" value="TreeGrafter"/>
</dbReference>
<dbReference type="PANTHER" id="PTHR13096">
    <property type="entry name" value="MINA53 MYC INDUCED NUCLEAR ANTIGEN"/>
    <property type="match status" value="1"/>
</dbReference>
<evidence type="ECO:0000256" key="1">
    <source>
        <dbReference type="ARBA" id="ARBA00001954"/>
    </source>
</evidence>
<evidence type="ECO:0000256" key="3">
    <source>
        <dbReference type="ARBA" id="ARBA00023004"/>
    </source>
</evidence>
<name>A0A6I2FEH9_9MICO</name>
<comment type="cofactor">
    <cofactor evidence="1">
        <name>Fe(2+)</name>
        <dbReference type="ChEBI" id="CHEBI:29033"/>
    </cofactor>
</comment>
<keyword evidence="3" id="KW-0408">Iron</keyword>
<evidence type="ECO:0000259" key="4">
    <source>
        <dbReference type="PROSITE" id="PS51184"/>
    </source>
</evidence>
<sequence>MAASERGSELRPALSRCIAVPTETFADRYWGREALLSRASELGDGPDGAGDSADAAGFADLFSADAVDELVTRRGVRTPFIRMAKEGSVLPASAYTGSGGFGAEVGDQVASDRVLARFADGATIVLQGLHRLWPPIIDFTRALVGELGHPVQVNAYVTPPGSQGFDPHYDTHDVFVLQISGEKHWRIHEPVHVDPLASQPWSQHREAVARAALDEPAIDAVLRPGDALYLPRGWIHSATAGGDATSVHLTIGMSAYTRADVVQALVARVGESDRLRASLPLGVDFDDVDAFAGIVRETVDALAELLERSDASDAAAALARRFEGDIRPEPLAPLATLEALATLDASSTVRWREALRSRIEVDGDRVRVVGRTTSLSLPIEAEPAVRRLAEGSPVAVGDLPGLDADSALVVARRLVREGFAVASG</sequence>
<evidence type="ECO:0000313" key="5">
    <source>
        <dbReference type="EMBL" id="MRG60313.1"/>
    </source>
</evidence>
<dbReference type="InterPro" id="IPR039994">
    <property type="entry name" value="NO66-like"/>
</dbReference>
<dbReference type="AlphaFoldDB" id="A0A6I2FEH9"/>
<dbReference type="PANTHER" id="PTHR13096:SF9">
    <property type="entry name" value="BIFUNCTIONAL LYSINE-SPECIFIC DEMETHYLASE AND HISTIDYL-HYDROXYLASE"/>
    <property type="match status" value="1"/>
</dbReference>
<evidence type="ECO:0000256" key="2">
    <source>
        <dbReference type="ARBA" id="ARBA00022723"/>
    </source>
</evidence>
<dbReference type="SUPFAM" id="SSF51197">
    <property type="entry name" value="Clavaminate synthase-like"/>
    <property type="match status" value="1"/>
</dbReference>
<proteinExistence type="predicted"/>
<accession>A0A6I2FEH9</accession>
<dbReference type="SMART" id="SM00558">
    <property type="entry name" value="JmjC"/>
    <property type="match status" value="1"/>
</dbReference>
<dbReference type="InterPro" id="IPR003347">
    <property type="entry name" value="JmjC_dom"/>
</dbReference>
<keyword evidence="6" id="KW-1185">Reference proteome</keyword>
<dbReference type="PROSITE" id="PS51184">
    <property type="entry name" value="JMJC"/>
    <property type="match status" value="1"/>
</dbReference>
<dbReference type="Pfam" id="PF08007">
    <property type="entry name" value="JmjC_2"/>
    <property type="match status" value="1"/>
</dbReference>
<protein>
    <submittedName>
        <fullName evidence="5">Cupin</fullName>
    </submittedName>
</protein>
<feature type="domain" description="JmjC" evidence="4">
    <location>
        <begin position="122"/>
        <end position="270"/>
    </location>
</feature>
<keyword evidence="2" id="KW-0479">Metal-binding</keyword>
<dbReference type="GO" id="GO:0051864">
    <property type="term" value="F:histone H3K36 demethylase activity"/>
    <property type="evidence" value="ECO:0007669"/>
    <property type="project" value="TreeGrafter"/>
</dbReference>
<reference evidence="5 6" key="1">
    <citation type="submission" date="2019-10" db="EMBL/GenBank/DDBJ databases">
        <authorList>
            <person name="Nie G."/>
            <person name="Ming H."/>
            <person name="Yi B."/>
        </authorList>
    </citation>
    <scope>NUCLEOTIDE SEQUENCE [LARGE SCALE GENOMIC DNA]</scope>
    <source>
        <strain evidence="5 6">CFH 90414</strain>
    </source>
</reference>
<dbReference type="EMBL" id="WJIF01000005">
    <property type="protein sequence ID" value="MRG60313.1"/>
    <property type="molecule type" value="Genomic_DNA"/>
</dbReference>
<dbReference type="GO" id="GO:0046872">
    <property type="term" value="F:metal ion binding"/>
    <property type="evidence" value="ECO:0007669"/>
    <property type="project" value="UniProtKB-KW"/>
</dbReference>
<dbReference type="Proteomes" id="UP000431080">
    <property type="component" value="Unassembled WGS sequence"/>
</dbReference>
<dbReference type="Gene3D" id="2.60.120.650">
    <property type="entry name" value="Cupin"/>
    <property type="match status" value="1"/>
</dbReference>
<organism evidence="5 6">
    <name type="scientific">Agromyces agglutinans</name>
    <dbReference type="NCBI Taxonomy" id="2662258"/>
    <lineage>
        <taxon>Bacteria</taxon>
        <taxon>Bacillati</taxon>
        <taxon>Actinomycetota</taxon>
        <taxon>Actinomycetes</taxon>
        <taxon>Micrococcales</taxon>
        <taxon>Microbacteriaceae</taxon>
        <taxon>Agromyces</taxon>
    </lineage>
</organism>
<evidence type="ECO:0000313" key="6">
    <source>
        <dbReference type="Proteomes" id="UP000431080"/>
    </source>
</evidence>
<gene>
    <name evidence="5" type="ORF">GE115_10610</name>
</gene>
<comment type="caution">
    <text evidence="5">The sequence shown here is derived from an EMBL/GenBank/DDBJ whole genome shotgun (WGS) entry which is preliminary data.</text>
</comment>